<accession>A0A4R3KCJ4</accession>
<protein>
    <submittedName>
        <fullName evidence="1">Uncharacterized protein DUF370</fullName>
    </submittedName>
</protein>
<dbReference type="AlphaFoldDB" id="A0A4R3KCJ4"/>
<comment type="caution">
    <text evidence="1">The sequence shown here is derived from an EMBL/GenBank/DDBJ whole genome shotgun (WGS) entry which is preliminary data.</text>
</comment>
<dbReference type="OrthoDB" id="9811390at2"/>
<organism evidence="1 2">
    <name type="scientific">Tepidibacillus fermentans</name>
    <dbReference type="NCBI Taxonomy" id="1281767"/>
    <lineage>
        <taxon>Bacteria</taxon>
        <taxon>Bacillati</taxon>
        <taxon>Bacillota</taxon>
        <taxon>Bacilli</taxon>
        <taxon>Bacillales</taxon>
        <taxon>Bacillaceae</taxon>
        <taxon>Tepidibacillus</taxon>
    </lineage>
</organism>
<dbReference type="EMBL" id="SMAB01000015">
    <property type="protein sequence ID" value="TCS80828.1"/>
    <property type="molecule type" value="Genomic_DNA"/>
</dbReference>
<evidence type="ECO:0000313" key="1">
    <source>
        <dbReference type="EMBL" id="TCS80828.1"/>
    </source>
</evidence>
<keyword evidence="2" id="KW-1185">Reference proteome</keyword>
<evidence type="ECO:0000313" key="2">
    <source>
        <dbReference type="Proteomes" id="UP000295788"/>
    </source>
</evidence>
<sequence>MFIHIGGDSVVRAKEVVAIIDVSNQEVTKKAKSFIQKMEQKHPIIRISETDVKSIVVTTNYIYYSPISSVTLKKRANAFYLENYITQKETQK</sequence>
<dbReference type="NCBIfam" id="NF046065">
    <property type="entry name" value="MtxRegRemB"/>
    <property type="match status" value="1"/>
</dbReference>
<gene>
    <name evidence="1" type="ORF">EDD72_11555</name>
</gene>
<dbReference type="Pfam" id="PF04025">
    <property type="entry name" value="RemA-like"/>
    <property type="match status" value="1"/>
</dbReference>
<dbReference type="InterPro" id="IPR007169">
    <property type="entry name" value="RemA-like"/>
</dbReference>
<reference evidence="1 2" key="1">
    <citation type="submission" date="2019-03" db="EMBL/GenBank/DDBJ databases">
        <title>Genomic Encyclopedia of Type Strains, Phase IV (KMG-IV): sequencing the most valuable type-strain genomes for metagenomic binning, comparative biology and taxonomic classification.</title>
        <authorList>
            <person name="Goeker M."/>
        </authorList>
    </citation>
    <scope>NUCLEOTIDE SEQUENCE [LARGE SCALE GENOMIC DNA]</scope>
    <source>
        <strain evidence="1 2">DSM 23802</strain>
    </source>
</reference>
<proteinExistence type="predicted"/>
<dbReference type="Proteomes" id="UP000295788">
    <property type="component" value="Unassembled WGS sequence"/>
</dbReference>
<name>A0A4R3KCJ4_9BACI</name>